<organism evidence="3 4">
    <name type="scientific">Pseudolycoriella hygida</name>
    <dbReference type="NCBI Taxonomy" id="35572"/>
    <lineage>
        <taxon>Eukaryota</taxon>
        <taxon>Metazoa</taxon>
        <taxon>Ecdysozoa</taxon>
        <taxon>Arthropoda</taxon>
        <taxon>Hexapoda</taxon>
        <taxon>Insecta</taxon>
        <taxon>Pterygota</taxon>
        <taxon>Neoptera</taxon>
        <taxon>Endopterygota</taxon>
        <taxon>Diptera</taxon>
        <taxon>Nematocera</taxon>
        <taxon>Sciaroidea</taxon>
        <taxon>Sciaridae</taxon>
        <taxon>Pseudolycoriella</taxon>
    </lineage>
</organism>
<feature type="transmembrane region" description="Helical" evidence="2">
    <location>
        <begin position="495"/>
        <end position="514"/>
    </location>
</feature>
<name>A0A9Q0MSQ8_9DIPT</name>
<evidence type="ECO:0000256" key="1">
    <source>
        <dbReference type="SAM" id="MobiDB-lite"/>
    </source>
</evidence>
<dbReference type="Proteomes" id="UP001151699">
    <property type="component" value="Chromosome X"/>
</dbReference>
<feature type="transmembrane region" description="Helical" evidence="2">
    <location>
        <begin position="463"/>
        <end position="483"/>
    </location>
</feature>
<dbReference type="InterPro" id="IPR011701">
    <property type="entry name" value="MFS"/>
</dbReference>
<evidence type="ECO:0000313" key="3">
    <source>
        <dbReference type="EMBL" id="KAJ6637004.1"/>
    </source>
</evidence>
<feature type="region of interest" description="Disordered" evidence="1">
    <location>
        <begin position="1"/>
        <end position="32"/>
    </location>
</feature>
<feature type="transmembrane region" description="Helical" evidence="2">
    <location>
        <begin position="206"/>
        <end position="229"/>
    </location>
</feature>
<accession>A0A9Q0MSQ8</accession>
<keyword evidence="2" id="KW-1133">Transmembrane helix</keyword>
<dbReference type="OrthoDB" id="6499973at2759"/>
<dbReference type="GO" id="GO:0022857">
    <property type="term" value="F:transmembrane transporter activity"/>
    <property type="evidence" value="ECO:0007669"/>
    <property type="project" value="InterPro"/>
</dbReference>
<sequence>QNATFNNGEVNSSAKALRKRCQRDKENETKMSINSLERTSLRRTKSMPHIVSSKQDLGYASSGTGSCSILDQIGAHPNFNQNEKVPYNTRLVADLRQLMTLRQHYYPEGGWGWIVVIVALIVQSISHGLHLTLGIFIFQVVKEFHEDYFHAGILATLSASVGLFFSPVTISLCITKSTRLIAVIGGLVTALGCLFTSFALQFHQIIFSFGVIVGVGVGITRDCSTIMVAKYFKKKREFVEIFVVSGSGLGIVFMTILLKCSVDSLGWRLGFQTITGTVFITFLLGMFYRSASLYHPQRRAILHLKNQKRKVKDKNRHASNTPFFEFKTLRSKTVRIILASTSISSLGLYTPLFYLPRNVYLDLNDDETVLLQSYMGMAWILGCLIFGLLVVCNSVECRIARQYLCQVSIFMCGLSMLALTWIGKNFEGYVMFVWIYGMFCGGYHYALKVYIYERVRARNFARAWSFVQASQAVPILFGVPFAGYLNEFVTNKAGYIFGFFCTTTASLILFLVGIHKRRISQHKHTRSNGTTHLCVSDDCPQNRKLSFTQEPDLDAALNLTGTALILNSELLVQQLSENIVESANAGGADKPELTCISEEGIADMDLPDNLFEDFDYIGDCITSCNKAQ</sequence>
<dbReference type="Gene3D" id="1.20.1250.20">
    <property type="entry name" value="MFS general substrate transporter like domains"/>
    <property type="match status" value="1"/>
</dbReference>
<dbReference type="InterPro" id="IPR050327">
    <property type="entry name" value="Proton-linked_MCT"/>
</dbReference>
<feature type="transmembrane region" description="Helical" evidence="2">
    <location>
        <begin position="148"/>
        <end position="168"/>
    </location>
</feature>
<dbReference type="SUPFAM" id="SSF103473">
    <property type="entry name" value="MFS general substrate transporter"/>
    <property type="match status" value="1"/>
</dbReference>
<dbReference type="EMBL" id="WJQU01000003">
    <property type="protein sequence ID" value="KAJ6637004.1"/>
    <property type="molecule type" value="Genomic_DNA"/>
</dbReference>
<comment type="caution">
    <text evidence="3">The sequence shown here is derived from an EMBL/GenBank/DDBJ whole genome shotgun (WGS) entry which is preliminary data.</text>
</comment>
<dbReference type="PANTHER" id="PTHR11360">
    <property type="entry name" value="MONOCARBOXYLATE TRANSPORTER"/>
    <property type="match status" value="1"/>
</dbReference>
<dbReference type="AlphaFoldDB" id="A0A9Q0MSQ8"/>
<dbReference type="Pfam" id="PF07690">
    <property type="entry name" value="MFS_1"/>
    <property type="match status" value="1"/>
</dbReference>
<keyword evidence="2" id="KW-0812">Transmembrane</keyword>
<feature type="non-terminal residue" evidence="3">
    <location>
        <position position="628"/>
    </location>
</feature>
<gene>
    <name evidence="3" type="primary">SLC16A12</name>
    <name evidence="3" type="ORF">Bhyg_09730</name>
</gene>
<feature type="transmembrane region" description="Helical" evidence="2">
    <location>
        <begin position="374"/>
        <end position="391"/>
    </location>
</feature>
<keyword evidence="2" id="KW-0472">Membrane</keyword>
<feature type="transmembrane region" description="Helical" evidence="2">
    <location>
        <begin position="111"/>
        <end position="136"/>
    </location>
</feature>
<feature type="compositionally biased region" description="Polar residues" evidence="1">
    <location>
        <begin position="1"/>
        <end position="14"/>
    </location>
</feature>
<proteinExistence type="predicted"/>
<feature type="transmembrane region" description="Helical" evidence="2">
    <location>
        <begin position="336"/>
        <end position="354"/>
    </location>
</feature>
<feature type="transmembrane region" description="Helical" evidence="2">
    <location>
        <begin position="429"/>
        <end position="451"/>
    </location>
</feature>
<reference evidence="3" key="1">
    <citation type="submission" date="2022-07" db="EMBL/GenBank/DDBJ databases">
        <authorList>
            <person name="Trinca V."/>
            <person name="Uliana J.V.C."/>
            <person name="Torres T.T."/>
            <person name="Ward R.J."/>
            <person name="Monesi N."/>
        </authorList>
    </citation>
    <scope>NUCLEOTIDE SEQUENCE</scope>
    <source>
        <strain evidence="3">HSMRA1968</strain>
        <tissue evidence="3">Whole embryos</tissue>
    </source>
</reference>
<feature type="transmembrane region" description="Helical" evidence="2">
    <location>
        <begin position="180"/>
        <end position="200"/>
    </location>
</feature>
<feature type="transmembrane region" description="Helical" evidence="2">
    <location>
        <begin position="270"/>
        <end position="288"/>
    </location>
</feature>
<evidence type="ECO:0000313" key="4">
    <source>
        <dbReference type="Proteomes" id="UP001151699"/>
    </source>
</evidence>
<dbReference type="PANTHER" id="PTHR11360:SF251">
    <property type="entry name" value="MAJOR FACILITATOR SUPERFAMILY (MFS) PROFILE DOMAIN-CONTAINING PROTEIN"/>
    <property type="match status" value="1"/>
</dbReference>
<keyword evidence="4" id="KW-1185">Reference proteome</keyword>
<feature type="transmembrane region" description="Helical" evidence="2">
    <location>
        <begin position="241"/>
        <end position="258"/>
    </location>
</feature>
<dbReference type="InterPro" id="IPR036259">
    <property type="entry name" value="MFS_trans_sf"/>
</dbReference>
<feature type="transmembrane region" description="Helical" evidence="2">
    <location>
        <begin position="403"/>
        <end position="423"/>
    </location>
</feature>
<protein>
    <submittedName>
        <fullName evidence="3">Monocarboxylate transporter 12</fullName>
    </submittedName>
</protein>
<evidence type="ECO:0000256" key="2">
    <source>
        <dbReference type="SAM" id="Phobius"/>
    </source>
</evidence>